<dbReference type="STRING" id="157652.A0A371ERH2"/>
<evidence type="ECO:0000313" key="1">
    <source>
        <dbReference type="EMBL" id="RDX68614.1"/>
    </source>
</evidence>
<dbReference type="Proteomes" id="UP000257109">
    <property type="component" value="Unassembled WGS sequence"/>
</dbReference>
<gene>
    <name evidence="1" type="primary">NRPD2</name>
    <name evidence="1" type="ORF">CR513_52379</name>
</gene>
<reference evidence="1" key="1">
    <citation type="submission" date="2018-05" db="EMBL/GenBank/DDBJ databases">
        <title>Draft genome of Mucuna pruriens seed.</title>
        <authorList>
            <person name="Nnadi N.E."/>
            <person name="Vos R."/>
            <person name="Hasami M.H."/>
            <person name="Devisetty U.K."/>
            <person name="Aguiy J.C."/>
        </authorList>
    </citation>
    <scope>NUCLEOTIDE SEQUENCE [LARGE SCALE GENOMIC DNA]</scope>
    <source>
        <strain evidence="1">JCA_2017</strain>
    </source>
</reference>
<evidence type="ECO:0000313" key="2">
    <source>
        <dbReference type="Proteomes" id="UP000257109"/>
    </source>
</evidence>
<sequence length="197" mass="22438">METSFPSTMSCSTKHLLKLTSESLGGLQVPRYPHRKGINKHHHHISVKFSKVAYNSETQDEVRVQVYVLKKVRSGEPEAMEEESLNREILKEDDREIIIGRMFVMVKTDLCRAKGIKWGNHECDHENHPLLKGTEKTLVAQNQLYLKRPWIVSVIGCSNDDARTHKGPPCIHLDIKVGDASEGRQLAHHSLITQTQE</sequence>
<proteinExistence type="predicted"/>
<dbReference type="GO" id="GO:0000428">
    <property type="term" value="C:DNA-directed RNA polymerase complex"/>
    <property type="evidence" value="ECO:0007669"/>
    <property type="project" value="UniProtKB-KW"/>
</dbReference>
<keyword evidence="1" id="KW-0804">Transcription</keyword>
<accession>A0A371ERH2</accession>
<keyword evidence="2" id="KW-1185">Reference proteome</keyword>
<organism evidence="1 2">
    <name type="scientific">Mucuna pruriens</name>
    <name type="common">Velvet bean</name>
    <name type="synonym">Dolichos pruriens</name>
    <dbReference type="NCBI Taxonomy" id="157652"/>
    <lineage>
        <taxon>Eukaryota</taxon>
        <taxon>Viridiplantae</taxon>
        <taxon>Streptophyta</taxon>
        <taxon>Embryophyta</taxon>
        <taxon>Tracheophyta</taxon>
        <taxon>Spermatophyta</taxon>
        <taxon>Magnoliopsida</taxon>
        <taxon>eudicotyledons</taxon>
        <taxon>Gunneridae</taxon>
        <taxon>Pentapetalae</taxon>
        <taxon>rosids</taxon>
        <taxon>fabids</taxon>
        <taxon>Fabales</taxon>
        <taxon>Fabaceae</taxon>
        <taxon>Papilionoideae</taxon>
        <taxon>50 kb inversion clade</taxon>
        <taxon>NPAAA clade</taxon>
        <taxon>indigoferoid/millettioid clade</taxon>
        <taxon>Phaseoleae</taxon>
        <taxon>Mucuna</taxon>
    </lineage>
</organism>
<keyword evidence="1" id="KW-0240">DNA-directed RNA polymerase</keyword>
<dbReference type="AlphaFoldDB" id="A0A371ERH2"/>
<name>A0A371ERH2_MUCPR</name>
<dbReference type="EMBL" id="QJKJ01012458">
    <property type="protein sequence ID" value="RDX68614.1"/>
    <property type="molecule type" value="Genomic_DNA"/>
</dbReference>
<comment type="caution">
    <text evidence="1">The sequence shown here is derived from an EMBL/GenBank/DDBJ whole genome shotgun (WGS) entry which is preliminary data.</text>
</comment>
<protein>
    <submittedName>
        <fullName evidence="1">DNA-directed RNA polymerases IV and V subunit 2</fullName>
    </submittedName>
</protein>
<feature type="non-terminal residue" evidence="1">
    <location>
        <position position="1"/>
    </location>
</feature>